<comment type="caution">
    <text evidence="5">The sequence shown here is derived from an EMBL/GenBank/DDBJ whole genome shotgun (WGS) entry which is preliminary data.</text>
</comment>
<feature type="region of interest" description="Disordered" evidence="2">
    <location>
        <begin position="356"/>
        <end position="403"/>
    </location>
</feature>
<evidence type="ECO:0000256" key="2">
    <source>
        <dbReference type="SAM" id="MobiDB-lite"/>
    </source>
</evidence>
<name>A0A5C5YD79_9BACT</name>
<evidence type="ECO:0000256" key="1">
    <source>
        <dbReference type="ARBA" id="ARBA00001947"/>
    </source>
</evidence>
<organism evidence="5 6">
    <name type="scientific">Allorhodopirellula solitaria</name>
    <dbReference type="NCBI Taxonomy" id="2527987"/>
    <lineage>
        <taxon>Bacteria</taxon>
        <taxon>Pseudomonadati</taxon>
        <taxon>Planctomycetota</taxon>
        <taxon>Planctomycetia</taxon>
        <taxon>Pirellulales</taxon>
        <taxon>Pirellulaceae</taxon>
        <taxon>Allorhodopirellula</taxon>
    </lineage>
</organism>
<dbReference type="Gene3D" id="2.30.42.10">
    <property type="match status" value="2"/>
</dbReference>
<dbReference type="PANTHER" id="PTHR42837">
    <property type="entry name" value="REGULATOR OF SIGMA-E PROTEASE RSEP"/>
    <property type="match status" value="1"/>
</dbReference>
<keyword evidence="3" id="KW-0732">Signal</keyword>
<dbReference type="GO" id="GO:0004222">
    <property type="term" value="F:metalloendopeptidase activity"/>
    <property type="evidence" value="ECO:0007669"/>
    <property type="project" value="InterPro"/>
</dbReference>
<dbReference type="GO" id="GO:0016020">
    <property type="term" value="C:membrane"/>
    <property type="evidence" value="ECO:0007669"/>
    <property type="project" value="InterPro"/>
</dbReference>
<dbReference type="PROSITE" id="PS50106">
    <property type="entry name" value="PDZ"/>
    <property type="match status" value="2"/>
</dbReference>
<evidence type="ECO:0000313" key="5">
    <source>
        <dbReference type="EMBL" id="TWT72908.1"/>
    </source>
</evidence>
<feature type="compositionally biased region" description="Low complexity" evidence="2">
    <location>
        <begin position="373"/>
        <end position="391"/>
    </location>
</feature>
<feature type="compositionally biased region" description="Pro residues" evidence="2">
    <location>
        <begin position="53"/>
        <end position="63"/>
    </location>
</feature>
<sequence length="474" mass="49021" precursor="true">MTEFISSNKQRLVGTLFASLMLMTSPCVLSQPVAAQGLFNRIRARVEARMGVPPLPPRPPVAPPGFRGYRQPVGSPEATPAPSARRPRVLATPTPRPPAERLSPSPTRLPADVGARETADNTFGVEVVPVVVGTDRGLEVRRFLPGSQLPEVGIRRGDVIVSIDGTRTDSTSAIVAARRQIEPGQRASMQIVRSGRLYQVRLPAWQAIDAAGAGSDSIAATAPRQAESPTRFSAKPPMEDSSILSSPIETGRYQSSSADTSPTAPQPTNPTLARPRASLGVSVRDATPQRGVIVIAVTDGSAGQSGGLRVDDRIVSAAGRLIRDTSGLIRELALTQPGDTVSLGIVRGEEMRELPMEMGNADGNPIRPASGVAAANSAPPSTPAAPTGGTPDADDAPSDASSQLLNGVGAALGNFFGSAPSSPAAPSSSDSQPKAATDQDDSKEANDVFELPAPAAEPEPAPEDPLALPEDGAT</sequence>
<dbReference type="PANTHER" id="PTHR42837:SF2">
    <property type="entry name" value="MEMBRANE METALLOPROTEASE ARASP2, CHLOROPLASTIC-RELATED"/>
    <property type="match status" value="1"/>
</dbReference>
<evidence type="ECO:0000259" key="4">
    <source>
        <dbReference type="PROSITE" id="PS50106"/>
    </source>
</evidence>
<dbReference type="SUPFAM" id="SSF50156">
    <property type="entry name" value="PDZ domain-like"/>
    <property type="match status" value="2"/>
</dbReference>
<dbReference type="AlphaFoldDB" id="A0A5C5YD79"/>
<dbReference type="EMBL" id="SJPK01000003">
    <property type="protein sequence ID" value="TWT72908.1"/>
    <property type="molecule type" value="Genomic_DNA"/>
</dbReference>
<comment type="cofactor">
    <cofactor evidence="1">
        <name>Zn(2+)</name>
        <dbReference type="ChEBI" id="CHEBI:29105"/>
    </cofactor>
</comment>
<gene>
    <name evidence="5" type="ORF">CA85_13690</name>
</gene>
<dbReference type="OrthoDB" id="255839at2"/>
<dbReference type="InterPro" id="IPR036034">
    <property type="entry name" value="PDZ_sf"/>
</dbReference>
<accession>A0A5C5YD79</accession>
<protein>
    <submittedName>
        <fullName evidence="5">Serine endoprotease</fullName>
    </submittedName>
</protein>
<feature type="compositionally biased region" description="Low complexity" evidence="2">
    <location>
        <begin position="450"/>
        <end position="474"/>
    </location>
</feature>
<reference evidence="5 6" key="1">
    <citation type="submission" date="2019-02" db="EMBL/GenBank/DDBJ databases">
        <title>Deep-cultivation of Planctomycetes and their phenomic and genomic characterization uncovers novel biology.</title>
        <authorList>
            <person name="Wiegand S."/>
            <person name="Jogler M."/>
            <person name="Boedeker C."/>
            <person name="Pinto D."/>
            <person name="Vollmers J."/>
            <person name="Rivas-Marin E."/>
            <person name="Kohn T."/>
            <person name="Peeters S.H."/>
            <person name="Heuer A."/>
            <person name="Rast P."/>
            <person name="Oberbeckmann S."/>
            <person name="Bunk B."/>
            <person name="Jeske O."/>
            <person name="Meyerdierks A."/>
            <person name="Storesund J.E."/>
            <person name="Kallscheuer N."/>
            <person name="Luecker S."/>
            <person name="Lage O.M."/>
            <person name="Pohl T."/>
            <person name="Merkel B.J."/>
            <person name="Hornburger P."/>
            <person name="Mueller R.-W."/>
            <person name="Bruemmer F."/>
            <person name="Labrenz M."/>
            <person name="Spormann A.M."/>
            <person name="Op Den Camp H."/>
            <person name="Overmann J."/>
            <person name="Amann R."/>
            <person name="Jetten M.S.M."/>
            <person name="Mascher T."/>
            <person name="Medema M.H."/>
            <person name="Devos D.P."/>
            <person name="Kaster A.-K."/>
            <person name="Ovreas L."/>
            <person name="Rohde M."/>
            <person name="Galperin M.Y."/>
            <person name="Jogler C."/>
        </authorList>
    </citation>
    <scope>NUCLEOTIDE SEQUENCE [LARGE SCALE GENOMIC DNA]</scope>
    <source>
        <strain evidence="5 6">CA85</strain>
    </source>
</reference>
<dbReference type="GO" id="GO:0006508">
    <property type="term" value="P:proteolysis"/>
    <property type="evidence" value="ECO:0007669"/>
    <property type="project" value="UniProtKB-KW"/>
</dbReference>
<feature type="signal peptide" evidence="3">
    <location>
        <begin position="1"/>
        <end position="30"/>
    </location>
</feature>
<keyword evidence="5" id="KW-0378">Hydrolase</keyword>
<dbReference type="Pfam" id="PF13180">
    <property type="entry name" value="PDZ_2"/>
    <property type="match status" value="1"/>
</dbReference>
<feature type="region of interest" description="Disordered" evidence="2">
    <location>
        <begin position="50"/>
        <end position="110"/>
    </location>
</feature>
<feature type="compositionally biased region" description="Polar residues" evidence="2">
    <location>
        <begin position="242"/>
        <end position="263"/>
    </location>
</feature>
<feature type="region of interest" description="Disordered" evidence="2">
    <location>
        <begin position="415"/>
        <end position="474"/>
    </location>
</feature>
<dbReference type="Proteomes" id="UP000318053">
    <property type="component" value="Unassembled WGS sequence"/>
</dbReference>
<feature type="region of interest" description="Disordered" evidence="2">
    <location>
        <begin position="218"/>
        <end position="282"/>
    </location>
</feature>
<dbReference type="RefSeq" id="WP_146390514.1">
    <property type="nucleotide sequence ID" value="NZ_SJPK01000003.1"/>
</dbReference>
<feature type="chain" id="PRO_5023085806" evidence="3">
    <location>
        <begin position="31"/>
        <end position="474"/>
    </location>
</feature>
<keyword evidence="6" id="KW-1185">Reference proteome</keyword>
<evidence type="ECO:0000256" key="3">
    <source>
        <dbReference type="SAM" id="SignalP"/>
    </source>
</evidence>
<feature type="domain" description="PDZ" evidence="4">
    <location>
        <begin position="269"/>
        <end position="349"/>
    </location>
</feature>
<keyword evidence="5" id="KW-0645">Protease</keyword>
<evidence type="ECO:0000313" key="6">
    <source>
        <dbReference type="Proteomes" id="UP000318053"/>
    </source>
</evidence>
<feature type="domain" description="PDZ" evidence="4">
    <location>
        <begin position="112"/>
        <end position="195"/>
    </location>
</feature>
<proteinExistence type="predicted"/>
<dbReference type="InterPro" id="IPR004387">
    <property type="entry name" value="Pept_M50_Zn"/>
</dbReference>
<dbReference type="InterPro" id="IPR001478">
    <property type="entry name" value="PDZ"/>
</dbReference>
<feature type="compositionally biased region" description="Low complexity" evidence="2">
    <location>
        <begin position="418"/>
        <end position="436"/>
    </location>
</feature>
<dbReference type="SMART" id="SM00228">
    <property type="entry name" value="PDZ"/>
    <property type="match status" value="2"/>
</dbReference>